<dbReference type="GO" id="GO:0010345">
    <property type="term" value="P:suberin biosynthetic process"/>
    <property type="evidence" value="ECO:0007669"/>
    <property type="project" value="TreeGrafter"/>
</dbReference>
<evidence type="ECO:0000256" key="1">
    <source>
        <dbReference type="RuleBase" id="RU363097"/>
    </source>
</evidence>
<comment type="similarity">
    <text evidence="1">Belongs to the fatty acyl-CoA reductase family.</text>
</comment>
<reference evidence="3" key="1">
    <citation type="submission" date="2015-04" db="UniProtKB">
        <authorList>
            <consortium name="EnsemblPlants"/>
        </authorList>
    </citation>
    <scope>IDENTIFICATION</scope>
</reference>
<dbReference type="InterPro" id="IPR036291">
    <property type="entry name" value="NAD(P)-bd_dom_sf"/>
</dbReference>
<dbReference type="GO" id="GO:0080019">
    <property type="term" value="F:alcohol-forming very long-chain fatty acyl-CoA reductase activity"/>
    <property type="evidence" value="ECO:0007669"/>
    <property type="project" value="InterPro"/>
</dbReference>
<keyword evidence="4" id="KW-1185">Reference proteome</keyword>
<evidence type="ECO:0000313" key="4">
    <source>
        <dbReference type="Proteomes" id="UP000008021"/>
    </source>
</evidence>
<proteinExistence type="inferred from homology"/>
<keyword evidence="1" id="KW-0521">NADP</keyword>
<evidence type="ECO:0000259" key="2">
    <source>
        <dbReference type="Pfam" id="PF07993"/>
    </source>
</evidence>
<dbReference type="HOGENOM" id="CLU_015033_0_0_1"/>
<dbReference type="GO" id="GO:0035336">
    <property type="term" value="P:long-chain fatty-acyl-CoA metabolic process"/>
    <property type="evidence" value="ECO:0007669"/>
    <property type="project" value="TreeGrafter"/>
</dbReference>
<dbReference type="GO" id="GO:0102965">
    <property type="term" value="F:alcohol-forming long-chain fatty acyl-CoA reductase activity"/>
    <property type="evidence" value="ECO:0007669"/>
    <property type="project" value="UniProtKB-EC"/>
</dbReference>
<name>A0A0E0DCV7_9ORYZ</name>
<feature type="domain" description="Thioester reductase (TE)" evidence="2">
    <location>
        <begin position="17"/>
        <end position="316"/>
    </location>
</feature>
<keyword evidence="1" id="KW-0443">Lipid metabolism</keyword>
<feature type="domain" description="Thioester reductase (TE)" evidence="2">
    <location>
        <begin position="481"/>
        <end position="766"/>
    </location>
</feature>
<comment type="function">
    <text evidence="1">Catalyzes the reduction of fatty acyl-CoA to fatty alcohols.</text>
</comment>
<dbReference type="SUPFAM" id="SSF51735">
    <property type="entry name" value="NAD(P)-binding Rossmann-fold domains"/>
    <property type="match status" value="2"/>
</dbReference>
<evidence type="ECO:0000313" key="3">
    <source>
        <dbReference type="EnsemblPlants" id="OMERI04G08000.1"/>
    </source>
</evidence>
<dbReference type="EC" id="1.2.1.84" evidence="1"/>
<dbReference type="EnsemblPlants" id="OMERI04G08000.1">
    <property type="protein sequence ID" value="OMERI04G08000.1"/>
    <property type="gene ID" value="OMERI04G08000"/>
</dbReference>
<dbReference type="PANTHER" id="PTHR11011:SF57">
    <property type="entry name" value="FATTY ACYL-COA REDUCTASE"/>
    <property type="match status" value="1"/>
</dbReference>
<comment type="catalytic activity">
    <reaction evidence="1">
        <text>a long-chain fatty acyl-CoA + 2 NADPH + 2 H(+) = a long-chain primary fatty alcohol + 2 NADP(+) + CoA</text>
        <dbReference type="Rhea" id="RHEA:52716"/>
        <dbReference type="ChEBI" id="CHEBI:15378"/>
        <dbReference type="ChEBI" id="CHEBI:57287"/>
        <dbReference type="ChEBI" id="CHEBI:57783"/>
        <dbReference type="ChEBI" id="CHEBI:58349"/>
        <dbReference type="ChEBI" id="CHEBI:77396"/>
        <dbReference type="ChEBI" id="CHEBI:83139"/>
        <dbReference type="EC" id="1.2.1.84"/>
    </reaction>
</comment>
<dbReference type="PANTHER" id="PTHR11011">
    <property type="entry name" value="MALE STERILITY PROTEIN 2-RELATED"/>
    <property type="match status" value="1"/>
</dbReference>
<reference evidence="3" key="2">
    <citation type="submission" date="2018-05" db="EMBL/GenBank/DDBJ databases">
        <title>OmerRS3 (Oryza meridionalis Reference Sequence Version 3).</title>
        <authorList>
            <person name="Zhang J."/>
            <person name="Kudrna D."/>
            <person name="Lee S."/>
            <person name="Talag J."/>
            <person name="Welchert J."/>
            <person name="Wing R.A."/>
        </authorList>
    </citation>
    <scope>NUCLEOTIDE SEQUENCE [LARGE SCALE GENOMIC DNA]</scope>
    <source>
        <strain evidence="3">cv. OR44</strain>
    </source>
</reference>
<accession>A0A0E0DCV7</accession>
<dbReference type="InterPro" id="IPR026055">
    <property type="entry name" value="FAR"/>
</dbReference>
<dbReference type="Pfam" id="PF07993">
    <property type="entry name" value="NAD_binding_4"/>
    <property type="match status" value="2"/>
</dbReference>
<dbReference type="InterPro" id="IPR013120">
    <property type="entry name" value="FAR_NAD-bd"/>
</dbReference>
<dbReference type="CDD" id="cd05236">
    <property type="entry name" value="FAR-N_SDR_e"/>
    <property type="match status" value="2"/>
</dbReference>
<protein>
    <recommendedName>
        <fullName evidence="1">Fatty acyl-CoA reductase</fullName>
        <ecNumber evidence="1">1.2.1.84</ecNumber>
    </recommendedName>
</protein>
<sequence length="902" mass="102203">MKTGGIAERFRDKTILITGSTGFLGKLLVEKILRVQPEVRKLYLLVRAPDAIAAEERVLTEVVGNGLFDVLREQYGAGFHSFIKEKIYALPGDVTHENFGLESNDILQLSQKVDIIVNGAATTNFMERYDVALATNTIGVVHLCQFAKQCDNLKMVLHVSTAYVAGEQAGQIFEKPFQIGTALRLDYQLDIEAELQLVDKIKSELGINSDSKLEKTTMRKLGLERAVHFGWPNTYTLTKAMGEMLLQQLGQDLPVVIVRPSMITSTFQEPMPGWIEQTRTIDVIFVAYNDQTLPCFIFDGSVIFDLIPGDMVINAMMAAINSQWNKQAQVIYHVTSSHQNPLPLSLIEESLYKYFHKNPRTSKDGKTIQNEKILTFNRLVYFQAYMILRYKMMRAANVLLGGIYTKNYYELNRGYNILMTVAKLFDDTNLRKLWKATAMDQNDDASIFNFDPKCINWSSYLVNTHIPAAIKYANNQKAKARMLVEKILRVQPEVRKLYLLVRAPDAAAAEERVLTEVVGKGLFDVLRKQHGAAFYSFIKKKICPLAGDVMHENVGLGSSEILRLSQEVDIIVNGAATTNFMEERYDVALATNTEGVVHLCHFAKQCDNLKMLLHVSTGLLLEKPFQIGEALRQGYTLDVEAEVQLVDRIKSKLRIKSSIDNKLEKTTMKKLGLKRAMHFGWPNTYVLTKAMGEMLLRQLGGDLPVVIVRPSIITSTFQDPMPGWIEETRTIDAIFVAYNDQTLPCFIFDGSAIFDLIPGDMVISAMMAAINSHWNKQAQVIYHVTSAHQNPIQLSLIEESMYKYFHTNPRTSKDGESIKNKRVLMFKRFAYFQAYMALRFDDTNLRKLWKATAMDQNDASKFNFDPNCINWSSYLVKTHIPAAIMYANNSKMKTGHAQYGSR</sequence>
<dbReference type="Gramene" id="OMERI04G08000.1">
    <property type="protein sequence ID" value="OMERI04G08000.1"/>
    <property type="gene ID" value="OMERI04G08000"/>
</dbReference>
<keyword evidence="1" id="KW-0560">Oxidoreductase</keyword>
<dbReference type="Gene3D" id="3.40.50.720">
    <property type="entry name" value="NAD(P)-binding Rossmann-like Domain"/>
    <property type="match status" value="2"/>
</dbReference>
<dbReference type="STRING" id="40149.A0A0E0DCV7"/>
<keyword evidence="1" id="KW-0444">Lipid biosynthesis</keyword>
<organism evidence="3">
    <name type="scientific">Oryza meridionalis</name>
    <dbReference type="NCBI Taxonomy" id="40149"/>
    <lineage>
        <taxon>Eukaryota</taxon>
        <taxon>Viridiplantae</taxon>
        <taxon>Streptophyta</taxon>
        <taxon>Embryophyta</taxon>
        <taxon>Tracheophyta</taxon>
        <taxon>Spermatophyta</taxon>
        <taxon>Magnoliopsida</taxon>
        <taxon>Liliopsida</taxon>
        <taxon>Poales</taxon>
        <taxon>Poaceae</taxon>
        <taxon>BOP clade</taxon>
        <taxon>Oryzoideae</taxon>
        <taxon>Oryzeae</taxon>
        <taxon>Oryzinae</taxon>
        <taxon>Oryza</taxon>
    </lineage>
</organism>
<dbReference type="AlphaFoldDB" id="A0A0E0DCV7"/>
<dbReference type="Proteomes" id="UP000008021">
    <property type="component" value="Chromosome 4"/>
</dbReference>